<keyword evidence="5 8" id="KW-0408">Iron</keyword>
<evidence type="ECO:0000256" key="8">
    <source>
        <dbReference type="HAMAP-Rule" id="MF_01445"/>
    </source>
</evidence>
<dbReference type="EMBL" id="PFWT01000010">
    <property type="protein sequence ID" value="PJA46315.1"/>
    <property type="molecule type" value="Genomic_DNA"/>
</dbReference>
<dbReference type="GO" id="GO:0061711">
    <property type="term" value="F:tRNA N(6)-L-threonylcarbamoyladenine synthase activity"/>
    <property type="evidence" value="ECO:0007669"/>
    <property type="project" value="UniProtKB-EC"/>
</dbReference>
<dbReference type="EC" id="2.3.1.234" evidence="8"/>
<dbReference type="InterPro" id="IPR000905">
    <property type="entry name" value="Gcp-like_dom"/>
</dbReference>
<comment type="catalytic activity">
    <reaction evidence="7 8">
        <text>L-threonylcarbamoyladenylate + adenosine(37) in tRNA = N(6)-L-threonylcarbamoyladenosine(37) in tRNA + AMP + H(+)</text>
        <dbReference type="Rhea" id="RHEA:37059"/>
        <dbReference type="Rhea" id="RHEA-COMP:10162"/>
        <dbReference type="Rhea" id="RHEA-COMP:10163"/>
        <dbReference type="ChEBI" id="CHEBI:15378"/>
        <dbReference type="ChEBI" id="CHEBI:73682"/>
        <dbReference type="ChEBI" id="CHEBI:74411"/>
        <dbReference type="ChEBI" id="CHEBI:74418"/>
        <dbReference type="ChEBI" id="CHEBI:456215"/>
        <dbReference type="EC" id="2.3.1.234"/>
    </reaction>
</comment>
<evidence type="ECO:0000256" key="1">
    <source>
        <dbReference type="ARBA" id="ARBA00022490"/>
    </source>
</evidence>
<dbReference type="InterPro" id="IPR017860">
    <property type="entry name" value="Peptidase_M22_CS"/>
</dbReference>
<dbReference type="NCBIfam" id="TIGR03723">
    <property type="entry name" value="T6A_TsaD_YgjD"/>
    <property type="match status" value="1"/>
</dbReference>
<keyword evidence="3 8" id="KW-0819">tRNA processing</keyword>
<feature type="binding site" evidence="8">
    <location>
        <position position="168"/>
    </location>
    <ligand>
        <name>substrate</name>
    </ligand>
</feature>
<dbReference type="PANTHER" id="PTHR11735">
    <property type="entry name" value="TRNA N6-ADENOSINE THREONYLCARBAMOYLTRANSFERASE"/>
    <property type="match status" value="1"/>
</dbReference>
<organism evidence="10 11">
    <name type="scientific">Candidatus Uhrbacteria bacterium CG_4_9_14_3_um_filter_41_35</name>
    <dbReference type="NCBI Taxonomy" id="1975034"/>
    <lineage>
        <taxon>Bacteria</taxon>
        <taxon>Candidatus Uhriibacteriota</taxon>
    </lineage>
</organism>
<comment type="caution">
    <text evidence="10">The sequence shown here is derived from an EMBL/GenBank/DDBJ whole genome shotgun (WGS) entry which is preliminary data.</text>
</comment>
<comment type="caution">
    <text evidence="8">Lacks conserved residue(s) required for the propagation of feature annotation.</text>
</comment>
<dbReference type="InterPro" id="IPR022450">
    <property type="entry name" value="TsaD"/>
</dbReference>
<keyword evidence="6 8" id="KW-0012">Acyltransferase</keyword>
<dbReference type="PROSITE" id="PS01016">
    <property type="entry name" value="GLYCOPROTEASE"/>
    <property type="match status" value="1"/>
</dbReference>
<evidence type="ECO:0000256" key="6">
    <source>
        <dbReference type="ARBA" id="ARBA00023315"/>
    </source>
</evidence>
<feature type="binding site" evidence="8">
    <location>
        <position position="111"/>
    </location>
    <ligand>
        <name>Fe cation</name>
        <dbReference type="ChEBI" id="CHEBI:24875"/>
    </ligand>
</feature>
<dbReference type="NCBIfam" id="TIGR00329">
    <property type="entry name" value="gcp_kae1"/>
    <property type="match status" value="1"/>
</dbReference>
<comment type="subcellular location">
    <subcellularLocation>
        <location evidence="8">Cytoplasm</location>
    </subcellularLocation>
</comment>
<gene>
    <name evidence="8 10" type="primary">tsaD</name>
    <name evidence="10" type="ORF">CO173_03070</name>
</gene>
<feature type="binding site" evidence="8">
    <location>
        <position position="115"/>
    </location>
    <ligand>
        <name>Fe cation</name>
        <dbReference type="ChEBI" id="CHEBI:24875"/>
    </ligand>
</feature>
<comment type="similarity">
    <text evidence="8">Belongs to the KAE1 / TsaD family.</text>
</comment>
<dbReference type="Pfam" id="PF00814">
    <property type="entry name" value="TsaD"/>
    <property type="match status" value="1"/>
</dbReference>
<sequence length="338" mass="36741">MRILGIESSCDETAIAVISGNKDILAVEKSVVLSQVKIHAKYGGVVPEVAARKHLEAIFPMIQNELDPQGKEIDVIAVTAGPGLASALRTGVEVAKTLAWVWKKPLIPVSHIEGHIYASWLNGEAQPVFPALCLIVSGGHTELILMQNHGVYSRIGETLDDAAGEAFDKTAKMIGLPYPGGPEIARYAKEGSPDAFDFPRGLINRPNFDFSFSGLKTAVLYKLRENETRINDIQFKRDISASIQEAIIDVLVKKTMKAVKQVNPASIILAGGVSANEALRERLQESARQVGVPLFVPKLEYSMDNAAMIAAAGFYRAKDEKNYLNPILLKADPNLDLI</sequence>
<dbReference type="Proteomes" id="UP000231263">
    <property type="component" value="Unassembled WGS sequence"/>
</dbReference>
<dbReference type="FunFam" id="3.30.420.40:FF:000012">
    <property type="entry name" value="tRNA N6-adenosine threonylcarbamoyltransferase"/>
    <property type="match status" value="1"/>
</dbReference>
<evidence type="ECO:0000259" key="9">
    <source>
        <dbReference type="Pfam" id="PF00814"/>
    </source>
</evidence>
<dbReference type="HAMAP" id="MF_01445">
    <property type="entry name" value="TsaD"/>
    <property type="match status" value="1"/>
</dbReference>
<dbReference type="GO" id="GO:0005737">
    <property type="term" value="C:cytoplasm"/>
    <property type="evidence" value="ECO:0007669"/>
    <property type="project" value="UniProtKB-SubCell"/>
</dbReference>
<proteinExistence type="inferred from homology"/>
<keyword evidence="2 8" id="KW-0808">Transferase</keyword>
<feature type="binding site" evidence="8">
    <location>
        <position position="276"/>
    </location>
    <ligand>
        <name>substrate</name>
    </ligand>
</feature>
<reference evidence="11" key="1">
    <citation type="submission" date="2017-09" db="EMBL/GenBank/DDBJ databases">
        <title>Depth-based differentiation of microbial function through sediment-hosted aquifers and enrichment of novel symbionts in the deep terrestrial subsurface.</title>
        <authorList>
            <person name="Probst A.J."/>
            <person name="Ladd B."/>
            <person name="Jarett J.K."/>
            <person name="Geller-Mcgrath D.E."/>
            <person name="Sieber C.M.K."/>
            <person name="Emerson J.B."/>
            <person name="Anantharaman K."/>
            <person name="Thomas B.C."/>
            <person name="Malmstrom R."/>
            <person name="Stieglmeier M."/>
            <person name="Klingl A."/>
            <person name="Woyke T."/>
            <person name="Ryan C.M."/>
            <person name="Banfield J.F."/>
        </authorList>
    </citation>
    <scope>NUCLEOTIDE SEQUENCE [LARGE SCALE GENOMIC DNA]</scope>
</reference>
<evidence type="ECO:0000256" key="4">
    <source>
        <dbReference type="ARBA" id="ARBA00022723"/>
    </source>
</evidence>
<keyword evidence="4 8" id="KW-0479">Metal-binding</keyword>
<comment type="cofactor">
    <cofactor evidence="8">
        <name>Fe(2+)</name>
        <dbReference type="ChEBI" id="CHEBI:29033"/>
    </cofactor>
    <text evidence="8">Binds 1 Fe(2+) ion per subunit.</text>
</comment>
<dbReference type="GO" id="GO:0005506">
    <property type="term" value="F:iron ion binding"/>
    <property type="evidence" value="ECO:0007669"/>
    <property type="project" value="UniProtKB-UniRule"/>
</dbReference>
<comment type="function">
    <text evidence="8">Required for the formation of a threonylcarbamoyl group on adenosine at position 37 (t(6)A37) in tRNAs that read codons beginning with adenine. Is involved in the transfer of the threonylcarbamoyl moiety of threonylcarbamoyl-AMP (TC-AMP) to the N6 group of A37, together with TsaE and TsaB. TsaD likely plays a direct catalytic role in this reaction.</text>
</comment>
<dbReference type="GO" id="GO:0002949">
    <property type="term" value="P:tRNA threonylcarbamoyladenosine modification"/>
    <property type="evidence" value="ECO:0007669"/>
    <property type="project" value="UniProtKB-UniRule"/>
</dbReference>
<evidence type="ECO:0000313" key="11">
    <source>
        <dbReference type="Proteomes" id="UP000231263"/>
    </source>
</evidence>
<evidence type="ECO:0000256" key="7">
    <source>
        <dbReference type="ARBA" id="ARBA00048117"/>
    </source>
</evidence>
<dbReference type="CDD" id="cd24133">
    <property type="entry name" value="ASKHA_NBD_TsaD_bac"/>
    <property type="match status" value="1"/>
</dbReference>
<dbReference type="FunFam" id="3.30.420.40:FF:000040">
    <property type="entry name" value="tRNA N6-adenosine threonylcarbamoyltransferase"/>
    <property type="match status" value="1"/>
</dbReference>
<accession>A0A2M7XEN3</accession>
<dbReference type="InterPro" id="IPR017861">
    <property type="entry name" value="KAE1/TsaD"/>
</dbReference>
<evidence type="ECO:0000256" key="3">
    <source>
        <dbReference type="ARBA" id="ARBA00022694"/>
    </source>
</evidence>
<protein>
    <recommendedName>
        <fullName evidence="8">tRNA N6-adenosine threonylcarbamoyltransferase</fullName>
        <ecNumber evidence="8">2.3.1.234</ecNumber>
    </recommendedName>
    <alternativeName>
        <fullName evidence="8">N6-L-threonylcarbamoyladenine synthase</fullName>
        <shortName evidence="8">t(6)A synthase</shortName>
    </alternativeName>
    <alternativeName>
        <fullName evidence="8">t(6)A37 threonylcarbamoyladenosine biosynthesis protein TsaD</fullName>
    </alternativeName>
    <alternativeName>
        <fullName evidence="8">tRNA threonylcarbamoyladenosine biosynthesis protein TsaD</fullName>
    </alternativeName>
</protein>
<dbReference type="Gene3D" id="3.30.420.40">
    <property type="match status" value="2"/>
</dbReference>
<evidence type="ECO:0000256" key="2">
    <source>
        <dbReference type="ARBA" id="ARBA00022679"/>
    </source>
</evidence>
<feature type="binding site" evidence="8">
    <location>
        <position position="181"/>
    </location>
    <ligand>
        <name>substrate</name>
    </ligand>
</feature>
<evidence type="ECO:0000313" key="10">
    <source>
        <dbReference type="EMBL" id="PJA46315.1"/>
    </source>
</evidence>
<dbReference type="PANTHER" id="PTHR11735:SF6">
    <property type="entry name" value="TRNA N6-ADENOSINE THREONYLCARBAMOYLTRANSFERASE, MITOCHONDRIAL"/>
    <property type="match status" value="1"/>
</dbReference>
<feature type="binding site" evidence="8">
    <location>
        <begin position="135"/>
        <end position="139"/>
    </location>
    <ligand>
        <name>substrate</name>
    </ligand>
</feature>
<dbReference type="PRINTS" id="PR00789">
    <property type="entry name" value="OSIALOPTASE"/>
</dbReference>
<dbReference type="InterPro" id="IPR043129">
    <property type="entry name" value="ATPase_NBD"/>
</dbReference>
<name>A0A2M7XEN3_9BACT</name>
<keyword evidence="1 8" id="KW-0963">Cytoplasm</keyword>
<dbReference type="AlphaFoldDB" id="A0A2M7XEN3"/>
<feature type="domain" description="Gcp-like" evidence="9">
    <location>
        <begin position="29"/>
        <end position="310"/>
    </location>
</feature>
<dbReference type="SUPFAM" id="SSF53067">
    <property type="entry name" value="Actin-like ATPase domain"/>
    <property type="match status" value="2"/>
</dbReference>
<feature type="binding site" evidence="8">
    <location>
        <position position="304"/>
    </location>
    <ligand>
        <name>Fe cation</name>
        <dbReference type="ChEBI" id="CHEBI:24875"/>
    </ligand>
</feature>
<evidence type="ECO:0000256" key="5">
    <source>
        <dbReference type="ARBA" id="ARBA00023004"/>
    </source>
</evidence>